<gene>
    <name evidence="1" type="ORF">HD842_001270</name>
</gene>
<evidence type="ECO:0000313" key="2">
    <source>
        <dbReference type="Proteomes" id="UP000540787"/>
    </source>
</evidence>
<proteinExistence type="predicted"/>
<comment type="caution">
    <text evidence="1">The sequence shown here is derived from an EMBL/GenBank/DDBJ whole genome shotgun (WGS) entry which is preliminary data.</text>
</comment>
<evidence type="ECO:0008006" key="3">
    <source>
        <dbReference type="Google" id="ProtNLM"/>
    </source>
</evidence>
<organism evidence="1 2">
    <name type="scientific">Massilia aurea</name>
    <dbReference type="NCBI Taxonomy" id="373040"/>
    <lineage>
        <taxon>Bacteria</taxon>
        <taxon>Pseudomonadati</taxon>
        <taxon>Pseudomonadota</taxon>
        <taxon>Betaproteobacteria</taxon>
        <taxon>Burkholderiales</taxon>
        <taxon>Oxalobacteraceae</taxon>
        <taxon>Telluria group</taxon>
        <taxon>Massilia</taxon>
    </lineage>
</organism>
<reference evidence="1 2" key="1">
    <citation type="submission" date="2020-08" db="EMBL/GenBank/DDBJ databases">
        <title>The Agave Microbiome: Exploring the role of microbial communities in plant adaptations to desert environments.</title>
        <authorList>
            <person name="Partida-Martinez L.P."/>
        </authorList>
    </citation>
    <scope>NUCLEOTIDE SEQUENCE [LARGE SCALE GENOMIC DNA]</scope>
    <source>
        <strain evidence="1 2">AT3.2</strain>
    </source>
</reference>
<accession>A0A7W9WYH8</accession>
<evidence type="ECO:0000313" key="1">
    <source>
        <dbReference type="EMBL" id="MBB6133159.1"/>
    </source>
</evidence>
<sequence length="288" mass="31529">MKIEHVSAGANPNSQHNDDHIAVFTCADVSDIIVIDGGSSVAERDYIDEVRGDVAWFVHAFTDSLQKILIPGRDQPDCVRMASADVRAQFMHLTDGRDVPVHAWPIAAMTWLRISHHDEAAHATLYCLGDCKTLLYTTSGPCIDLDPFVNPQEAVLQDVIAKLTADGIADPASRREQMLPMLRARRESQNLAPAPGVLCLDPNGPFHARLHSVELTHDASVLVMTDGFYRLVDLYGLYTNATLVEACITHGLKAQLDKLRNYEATSARTAERAVKASDDASAAIWTTS</sequence>
<dbReference type="RefSeq" id="WP_183552392.1">
    <property type="nucleotide sequence ID" value="NZ_JACHBX010000001.1"/>
</dbReference>
<dbReference type="Proteomes" id="UP000540787">
    <property type="component" value="Unassembled WGS sequence"/>
</dbReference>
<keyword evidence="2" id="KW-1185">Reference proteome</keyword>
<dbReference type="AlphaFoldDB" id="A0A7W9WYH8"/>
<dbReference type="EMBL" id="JACHBX010000001">
    <property type="protein sequence ID" value="MBB6133159.1"/>
    <property type="molecule type" value="Genomic_DNA"/>
</dbReference>
<name>A0A7W9WYH8_9BURK</name>
<protein>
    <recommendedName>
        <fullName evidence="3">PPM-type phosphatase domain-containing protein</fullName>
    </recommendedName>
</protein>